<reference evidence="1 2" key="1">
    <citation type="submission" date="2021-11" db="EMBL/GenBank/DDBJ databases">
        <authorList>
            <person name="Islam A."/>
            <person name="Islam S."/>
            <person name="Flora M.S."/>
            <person name="Rahman M."/>
            <person name="Ziaur R.M."/>
            <person name="Epstein J.H."/>
            <person name="Hassan M."/>
            <person name="Klassen M."/>
            <person name="Woodard K."/>
            <person name="Webb A."/>
            <person name="Webby R.J."/>
            <person name="El Zowalaty M.E."/>
        </authorList>
    </citation>
    <scope>NUCLEOTIDE SEQUENCE [LARGE SCALE GENOMIC DNA]</scope>
    <source>
        <strain evidence="1">Pbs1</strain>
    </source>
</reference>
<evidence type="ECO:0000313" key="1">
    <source>
        <dbReference type="EMBL" id="CAH0517159.1"/>
    </source>
</evidence>
<accession>A0ABN8CWG2</accession>
<sequence length="206" mass="22722">MLPARAPHSAERMCYERTREGEAGCRLNLRARQVNDARQIESPFTTNSGHQAAPELAMIMANQTAIMGQLAELKQHRLTLPAPIGNTFGPAEQAMMTARRVAALGLAPIRPASPHELVPRAPTEMMEIDECEEVASKVHACLSLPGWIIDHPYRRSYILDIEMKPVGSRCSQSHEYDPDYLGLDDPRRPLVANANAEAVPSKGFTT</sequence>
<comment type="caution">
    <text evidence="1">The sequence shown here is derived from an EMBL/GenBank/DDBJ whole genome shotgun (WGS) entry which is preliminary data.</text>
</comment>
<keyword evidence="2" id="KW-1185">Reference proteome</keyword>
<gene>
    <name evidence="1" type="ORF">PBS001_LOCUS3786</name>
</gene>
<organism evidence="1 2">
    <name type="scientific">Peronospora belbahrii</name>
    <dbReference type="NCBI Taxonomy" id="622444"/>
    <lineage>
        <taxon>Eukaryota</taxon>
        <taxon>Sar</taxon>
        <taxon>Stramenopiles</taxon>
        <taxon>Oomycota</taxon>
        <taxon>Peronosporomycetes</taxon>
        <taxon>Peronosporales</taxon>
        <taxon>Peronosporaceae</taxon>
        <taxon>Peronospora</taxon>
    </lineage>
</organism>
<protein>
    <submittedName>
        <fullName evidence="1">Uncharacterized protein</fullName>
    </submittedName>
</protein>
<dbReference type="Proteomes" id="UP001158986">
    <property type="component" value="Unassembled WGS sequence"/>
</dbReference>
<proteinExistence type="predicted"/>
<evidence type="ECO:0000313" key="2">
    <source>
        <dbReference type="Proteomes" id="UP001158986"/>
    </source>
</evidence>
<dbReference type="EMBL" id="CAKLCB010000228">
    <property type="protein sequence ID" value="CAH0517159.1"/>
    <property type="molecule type" value="Genomic_DNA"/>
</dbReference>
<name>A0ABN8CWG2_9STRA</name>